<protein>
    <submittedName>
        <fullName evidence="1">Uncharacterized protein</fullName>
    </submittedName>
</protein>
<comment type="caution">
    <text evidence="1">The sequence shown here is derived from an EMBL/GenBank/DDBJ whole genome shotgun (WGS) entry which is preliminary data.</text>
</comment>
<keyword evidence="2" id="KW-1185">Reference proteome</keyword>
<evidence type="ECO:0000313" key="1">
    <source>
        <dbReference type="EMBL" id="CAK9004170.1"/>
    </source>
</evidence>
<accession>A0ABP0INJ4</accession>
<proteinExistence type="predicted"/>
<reference evidence="1 2" key="1">
    <citation type="submission" date="2024-02" db="EMBL/GenBank/DDBJ databases">
        <authorList>
            <person name="Chen Y."/>
            <person name="Shah S."/>
            <person name="Dougan E. K."/>
            <person name="Thang M."/>
            <person name="Chan C."/>
        </authorList>
    </citation>
    <scope>NUCLEOTIDE SEQUENCE [LARGE SCALE GENOMIC DNA]</scope>
</reference>
<evidence type="ECO:0000313" key="2">
    <source>
        <dbReference type="Proteomes" id="UP001642484"/>
    </source>
</evidence>
<dbReference type="EMBL" id="CAXAMN010003336">
    <property type="protein sequence ID" value="CAK9004170.1"/>
    <property type="molecule type" value="Genomic_DNA"/>
</dbReference>
<gene>
    <name evidence="1" type="ORF">CCMP2556_LOCUS7573</name>
</gene>
<name>A0ABP0INJ4_9DINO</name>
<dbReference type="Proteomes" id="UP001642484">
    <property type="component" value="Unassembled WGS sequence"/>
</dbReference>
<sequence>MEEGSEGYGPHETEILKLKYNGGAFAVFILATCRLCEAMSGRQYPVRFAWTLVDLYDDLTGSAKGTAPLPVPVPSCMESFLAMQRSQKQICGLEWANLGEVYTYLRNGKHLDIPKEWRKFLPKEPPLESGC</sequence>
<organism evidence="1 2">
    <name type="scientific">Durusdinium trenchii</name>
    <dbReference type="NCBI Taxonomy" id="1381693"/>
    <lineage>
        <taxon>Eukaryota</taxon>
        <taxon>Sar</taxon>
        <taxon>Alveolata</taxon>
        <taxon>Dinophyceae</taxon>
        <taxon>Suessiales</taxon>
        <taxon>Symbiodiniaceae</taxon>
        <taxon>Durusdinium</taxon>
    </lineage>
</organism>